<sequence>MVMLSNYGKSRKARWYWQIIKVMFLVDWAVIVMLAQRQGAEGNDAGFRVMVKHVIHYVPLFGWYIFQVCEFCVLYMGGMSTNCYSEMGYHHEVFSKKLP</sequence>
<gene>
    <name evidence="2" type="ORF">ANCCAN_30079</name>
</gene>
<evidence type="ECO:0000313" key="2">
    <source>
        <dbReference type="EMBL" id="RCN24229.1"/>
    </source>
</evidence>
<feature type="transmembrane region" description="Helical" evidence="1">
    <location>
        <begin position="54"/>
        <end position="77"/>
    </location>
</feature>
<dbReference type="Proteomes" id="UP000252519">
    <property type="component" value="Unassembled WGS sequence"/>
</dbReference>
<evidence type="ECO:0000313" key="3">
    <source>
        <dbReference type="Proteomes" id="UP000252519"/>
    </source>
</evidence>
<keyword evidence="1" id="KW-0812">Transmembrane</keyword>
<keyword evidence="1" id="KW-1133">Transmembrane helix</keyword>
<accession>A0A368EZK4</accession>
<keyword evidence="1" id="KW-0472">Membrane</keyword>
<dbReference type="AlphaFoldDB" id="A0A368EZK4"/>
<dbReference type="OrthoDB" id="189226at2759"/>
<comment type="caution">
    <text evidence="2">The sequence shown here is derived from an EMBL/GenBank/DDBJ whole genome shotgun (WGS) entry which is preliminary data.</text>
</comment>
<name>A0A368EZK4_ANCCA</name>
<proteinExistence type="predicted"/>
<evidence type="ECO:0000256" key="1">
    <source>
        <dbReference type="SAM" id="Phobius"/>
    </source>
</evidence>
<reference evidence="2 3" key="1">
    <citation type="submission" date="2014-10" db="EMBL/GenBank/DDBJ databases">
        <title>Draft genome of the hookworm Ancylostoma caninum.</title>
        <authorList>
            <person name="Mitreva M."/>
        </authorList>
    </citation>
    <scope>NUCLEOTIDE SEQUENCE [LARGE SCALE GENOMIC DNA]</scope>
    <source>
        <strain evidence="2 3">Baltimore</strain>
    </source>
</reference>
<keyword evidence="3" id="KW-1185">Reference proteome</keyword>
<organism evidence="2 3">
    <name type="scientific">Ancylostoma caninum</name>
    <name type="common">Dog hookworm</name>
    <dbReference type="NCBI Taxonomy" id="29170"/>
    <lineage>
        <taxon>Eukaryota</taxon>
        <taxon>Metazoa</taxon>
        <taxon>Ecdysozoa</taxon>
        <taxon>Nematoda</taxon>
        <taxon>Chromadorea</taxon>
        <taxon>Rhabditida</taxon>
        <taxon>Rhabditina</taxon>
        <taxon>Rhabditomorpha</taxon>
        <taxon>Strongyloidea</taxon>
        <taxon>Ancylostomatidae</taxon>
        <taxon>Ancylostomatinae</taxon>
        <taxon>Ancylostoma</taxon>
    </lineage>
</organism>
<dbReference type="EMBL" id="JOJR01022001">
    <property type="protein sequence ID" value="RCN24229.1"/>
    <property type="molecule type" value="Genomic_DNA"/>
</dbReference>
<feature type="transmembrane region" description="Helical" evidence="1">
    <location>
        <begin position="15"/>
        <end position="34"/>
    </location>
</feature>
<dbReference type="STRING" id="29170.A0A368EZK4"/>
<protein>
    <submittedName>
        <fullName evidence="2">Uncharacterized protein</fullName>
    </submittedName>
</protein>